<sequence length="242" mass="26881">MSAKQRSVAIRDDGTARRRPLLCLNDRSYQHRSFTTATSDVSHANEAAYHCRAALRRQLNDRSADGTAIVRKPDRLPIPVTVDPNCASLFPGWDVLGDIVMTSSYKGKCFCGAVEFEVTGTPQVMGFCHCNDCREWMGAPVNAFSLWVPEAVRITTGEDYVTSYSRSEHSIRKSCSVCGGSIMTDHPTFQLIDVYPALLRDFAYQPSMHVHYGSRMIPIRDGLPKFRDLPAEIGGSGEMLPE</sequence>
<proteinExistence type="inferred from homology"/>
<name>A0A1G6YB27_9RHOB</name>
<protein>
    <submittedName>
        <fullName evidence="6">Uncharacterized conserved protein</fullName>
    </submittedName>
</protein>
<dbReference type="PANTHER" id="PTHR33337">
    <property type="entry name" value="GFA DOMAIN-CONTAINING PROTEIN"/>
    <property type="match status" value="1"/>
</dbReference>
<dbReference type="Gene3D" id="3.90.1590.10">
    <property type="entry name" value="glutathione-dependent formaldehyde- activating enzyme (gfa)"/>
    <property type="match status" value="1"/>
</dbReference>
<evidence type="ECO:0000256" key="2">
    <source>
        <dbReference type="ARBA" id="ARBA00022723"/>
    </source>
</evidence>
<dbReference type="STRING" id="639004.SAMN04488239_11192"/>
<accession>A0A1G6YB27</accession>
<dbReference type="PANTHER" id="PTHR33337:SF40">
    <property type="entry name" value="CENP-V_GFA DOMAIN-CONTAINING PROTEIN-RELATED"/>
    <property type="match status" value="1"/>
</dbReference>
<dbReference type="GO" id="GO:0046872">
    <property type="term" value="F:metal ion binding"/>
    <property type="evidence" value="ECO:0007669"/>
    <property type="project" value="UniProtKB-KW"/>
</dbReference>
<evidence type="ECO:0000256" key="3">
    <source>
        <dbReference type="ARBA" id="ARBA00022833"/>
    </source>
</evidence>
<organism evidence="6 7">
    <name type="scientific">Ruegeria marina</name>
    <dbReference type="NCBI Taxonomy" id="639004"/>
    <lineage>
        <taxon>Bacteria</taxon>
        <taxon>Pseudomonadati</taxon>
        <taxon>Pseudomonadota</taxon>
        <taxon>Alphaproteobacteria</taxon>
        <taxon>Rhodobacterales</taxon>
        <taxon>Roseobacteraceae</taxon>
        <taxon>Ruegeria</taxon>
    </lineage>
</organism>
<evidence type="ECO:0000256" key="1">
    <source>
        <dbReference type="ARBA" id="ARBA00005495"/>
    </source>
</evidence>
<dbReference type="SUPFAM" id="SSF51316">
    <property type="entry name" value="Mss4-like"/>
    <property type="match status" value="1"/>
</dbReference>
<evidence type="ECO:0000313" key="6">
    <source>
        <dbReference type="EMBL" id="SDD87598.1"/>
    </source>
</evidence>
<dbReference type="InterPro" id="IPR006913">
    <property type="entry name" value="CENP-V/GFA"/>
</dbReference>
<keyword evidence="2" id="KW-0479">Metal-binding</keyword>
<dbReference type="PROSITE" id="PS51891">
    <property type="entry name" value="CENP_V_GFA"/>
    <property type="match status" value="1"/>
</dbReference>
<comment type="similarity">
    <text evidence="1">Belongs to the Gfa family.</text>
</comment>
<evidence type="ECO:0000256" key="4">
    <source>
        <dbReference type="ARBA" id="ARBA00023239"/>
    </source>
</evidence>
<dbReference type="Pfam" id="PF04828">
    <property type="entry name" value="GFA"/>
    <property type="match status" value="1"/>
</dbReference>
<dbReference type="Proteomes" id="UP000199628">
    <property type="component" value="Unassembled WGS sequence"/>
</dbReference>
<dbReference type="GO" id="GO:0016846">
    <property type="term" value="F:carbon-sulfur lyase activity"/>
    <property type="evidence" value="ECO:0007669"/>
    <property type="project" value="InterPro"/>
</dbReference>
<gene>
    <name evidence="6" type="ORF">SAMN04488239_11192</name>
</gene>
<evidence type="ECO:0000313" key="7">
    <source>
        <dbReference type="Proteomes" id="UP000199628"/>
    </source>
</evidence>
<keyword evidence="7" id="KW-1185">Reference proteome</keyword>
<dbReference type="EMBL" id="FMZV01000011">
    <property type="protein sequence ID" value="SDD87598.1"/>
    <property type="molecule type" value="Genomic_DNA"/>
</dbReference>
<reference evidence="7" key="1">
    <citation type="submission" date="2016-10" db="EMBL/GenBank/DDBJ databases">
        <authorList>
            <person name="Varghese N."/>
            <person name="Submissions S."/>
        </authorList>
    </citation>
    <scope>NUCLEOTIDE SEQUENCE [LARGE SCALE GENOMIC DNA]</scope>
    <source>
        <strain evidence="7">CGMCC 1.9108</strain>
    </source>
</reference>
<dbReference type="AlphaFoldDB" id="A0A1G6YB27"/>
<feature type="domain" description="CENP-V/GFA" evidence="5">
    <location>
        <begin position="105"/>
        <end position="205"/>
    </location>
</feature>
<keyword evidence="3" id="KW-0862">Zinc</keyword>
<dbReference type="InterPro" id="IPR011057">
    <property type="entry name" value="Mss4-like_sf"/>
</dbReference>
<keyword evidence="4" id="KW-0456">Lyase</keyword>
<evidence type="ECO:0000259" key="5">
    <source>
        <dbReference type="PROSITE" id="PS51891"/>
    </source>
</evidence>